<dbReference type="InterPro" id="IPR036589">
    <property type="entry name" value="HCY_dom_sf"/>
</dbReference>
<dbReference type="PANTHER" id="PTHR11103:SF18">
    <property type="entry name" value="SLR1189 PROTEIN"/>
    <property type="match status" value="1"/>
</dbReference>
<evidence type="ECO:0000256" key="2">
    <source>
        <dbReference type="ARBA" id="ARBA00022679"/>
    </source>
</evidence>
<dbReference type="InterPro" id="IPR017226">
    <property type="entry name" value="BHMT-like"/>
</dbReference>
<keyword evidence="2 3" id="KW-0808">Transferase</keyword>
<dbReference type="EMBL" id="DSUJ01000008">
    <property type="protein sequence ID" value="HFI91341.1"/>
    <property type="molecule type" value="Genomic_DNA"/>
</dbReference>
<keyword evidence="3" id="KW-0479">Metal-binding</keyword>
<dbReference type="GO" id="GO:0008168">
    <property type="term" value="F:methyltransferase activity"/>
    <property type="evidence" value="ECO:0007669"/>
    <property type="project" value="UniProtKB-UniRule"/>
</dbReference>
<keyword evidence="1 3" id="KW-0489">Methyltransferase</keyword>
<dbReference type="PROSITE" id="PS50970">
    <property type="entry name" value="HCY"/>
    <property type="match status" value="1"/>
</dbReference>
<dbReference type="GO" id="GO:0008270">
    <property type="term" value="F:zinc ion binding"/>
    <property type="evidence" value="ECO:0007669"/>
    <property type="project" value="InterPro"/>
</dbReference>
<evidence type="ECO:0000256" key="1">
    <source>
        <dbReference type="ARBA" id="ARBA00022603"/>
    </source>
</evidence>
<accession>A0A7V2ZK24</accession>
<dbReference type="InterPro" id="IPR003726">
    <property type="entry name" value="HCY_dom"/>
</dbReference>
<evidence type="ECO:0000313" key="5">
    <source>
        <dbReference type="EMBL" id="HFI91341.1"/>
    </source>
</evidence>
<dbReference type="PANTHER" id="PTHR11103">
    <property type="entry name" value="SLR1189 PROTEIN"/>
    <property type="match status" value="1"/>
</dbReference>
<comment type="caution">
    <text evidence="5">The sequence shown here is derived from an EMBL/GenBank/DDBJ whole genome shotgun (WGS) entry which is preliminary data.</text>
</comment>
<feature type="binding site" evidence="3">
    <location>
        <position position="214"/>
    </location>
    <ligand>
        <name>Zn(2+)</name>
        <dbReference type="ChEBI" id="CHEBI:29105"/>
    </ligand>
</feature>
<proteinExistence type="predicted"/>
<feature type="binding site" evidence="3">
    <location>
        <position position="275"/>
    </location>
    <ligand>
        <name>Zn(2+)</name>
        <dbReference type="ChEBI" id="CHEBI:29105"/>
    </ligand>
</feature>
<reference evidence="5" key="1">
    <citation type="journal article" date="2020" name="mSystems">
        <title>Genome- and Community-Level Interaction Insights into Carbon Utilization and Element Cycling Functions of Hydrothermarchaeota in Hydrothermal Sediment.</title>
        <authorList>
            <person name="Zhou Z."/>
            <person name="Liu Y."/>
            <person name="Xu W."/>
            <person name="Pan J."/>
            <person name="Luo Z.H."/>
            <person name="Li M."/>
        </authorList>
    </citation>
    <scope>NUCLEOTIDE SEQUENCE [LARGE SCALE GENOMIC DNA]</scope>
    <source>
        <strain evidence="5">SpSt-479</strain>
    </source>
</reference>
<gene>
    <name evidence="5" type="ORF">ENS31_07380</name>
</gene>
<dbReference type="SUPFAM" id="SSF82282">
    <property type="entry name" value="Homocysteine S-methyltransferase"/>
    <property type="match status" value="1"/>
</dbReference>
<dbReference type="Pfam" id="PF02574">
    <property type="entry name" value="S-methyl_trans"/>
    <property type="match status" value="1"/>
</dbReference>
<name>A0A7V2ZK24_9BACT</name>
<dbReference type="AlphaFoldDB" id="A0A7V2ZK24"/>
<keyword evidence="3" id="KW-0862">Zinc</keyword>
<organism evidence="5">
    <name type="scientific">Ignavibacterium album</name>
    <dbReference type="NCBI Taxonomy" id="591197"/>
    <lineage>
        <taxon>Bacteria</taxon>
        <taxon>Pseudomonadati</taxon>
        <taxon>Ignavibacteriota</taxon>
        <taxon>Ignavibacteria</taxon>
        <taxon>Ignavibacteriales</taxon>
        <taxon>Ignavibacteriaceae</taxon>
        <taxon>Ignavibacterium</taxon>
    </lineage>
</organism>
<dbReference type="GO" id="GO:0009086">
    <property type="term" value="P:methionine biosynthetic process"/>
    <property type="evidence" value="ECO:0007669"/>
    <property type="project" value="InterPro"/>
</dbReference>
<comment type="cofactor">
    <cofactor evidence="3">
        <name>Zn(2+)</name>
        <dbReference type="ChEBI" id="CHEBI:29105"/>
    </cofactor>
</comment>
<evidence type="ECO:0000256" key="3">
    <source>
        <dbReference type="PROSITE-ProRule" id="PRU00333"/>
    </source>
</evidence>
<evidence type="ECO:0000259" key="4">
    <source>
        <dbReference type="PROSITE" id="PS50970"/>
    </source>
</evidence>
<sequence>MNLLSDFNIFSFSKRIKRPLILDGAMGSLLEQKGLTTNDSAWSAKANIKYPEKVLRIHKEYITAGSDIITTNTFRTNPYSLEQSGIKNYKKYVKKAVELAFEAKKNLSVLIAGSNAPAEDCYQIERTISKKQLELNHLNHIDSLIESGCHFILNETQSHFDEIKIITKHCEKNNIPFVISLYFDENLNLLSGEKVSYVIDFLSDTNVLAIGFNCISEKLLLKLITQNNLHRHWGFYLNCFGSRTETSSACSLSVADYLVTLQEVITFNPTFIGACCGSNPDYIKAIKNYLDGRIKH</sequence>
<feature type="binding site" evidence="3">
    <location>
        <position position="276"/>
    </location>
    <ligand>
        <name>Zn(2+)</name>
        <dbReference type="ChEBI" id="CHEBI:29105"/>
    </ligand>
</feature>
<dbReference type="PIRSF" id="PIRSF037505">
    <property type="entry name" value="Betaine_HMT"/>
    <property type="match status" value="1"/>
</dbReference>
<feature type="domain" description="Hcy-binding" evidence="4">
    <location>
        <begin position="8"/>
        <end position="290"/>
    </location>
</feature>
<dbReference type="Gene3D" id="3.20.20.330">
    <property type="entry name" value="Homocysteine-binding-like domain"/>
    <property type="match status" value="1"/>
</dbReference>
<dbReference type="GO" id="GO:0032259">
    <property type="term" value="P:methylation"/>
    <property type="evidence" value="ECO:0007669"/>
    <property type="project" value="UniProtKB-KW"/>
</dbReference>
<protein>
    <submittedName>
        <fullName evidence="5">Homocysteine S-methyltransferase family protein</fullName>
    </submittedName>
</protein>